<organism evidence="1 2">
    <name type="scientific">Nitrospina watsonii</name>
    <dbReference type="NCBI Taxonomy" id="1323948"/>
    <lineage>
        <taxon>Bacteria</taxon>
        <taxon>Pseudomonadati</taxon>
        <taxon>Nitrospinota/Tectimicrobiota group</taxon>
        <taxon>Nitrospinota</taxon>
        <taxon>Nitrospinia</taxon>
        <taxon>Nitrospinales</taxon>
        <taxon>Nitrospinaceae</taxon>
        <taxon>Nitrospina</taxon>
    </lineage>
</organism>
<name>A0ABM9HB86_9BACT</name>
<protein>
    <submittedName>
        <fullName evidence="1">Uncharacterized protein</fullName>
    </submittedName>
</protein>
<keyword evidence="2" id="KW-1185">Reference proteome</keyword>
<dbReference type="EMBL" id="OX336137">
    <property type="protein sequence ID" value="CAI2717390.1"/>
    <property type="molecule type" value="Genomic_DNA"/>
</dbReference>
<proteinExistence type="predicted"/>
<evidence type="ECO:0000313" key="2">
    <source>
        <dbReference type="Proteomes" id="UP001157733"/>
    </source>
</evidence>
<accession>A0ABM9HB86</accession>
<dbReference type="Proteomes" id="UP001157733">
    <property type="component" value="Chromosome"/>
</dbReference>
<evidence type="ECO:0000313" key="1">
    <source>
        <dbReference type="EMBL" id="CAI2717390.1"/>
    </source>
</evidence>
<reference evidence="1 2" key="1">
    <citation type="submission" date="2022-09" db="EMBL/GenBank/DDBJ databases">
        <authorList>
            <person name="Kop L."/>
        </authorList>
    </citation>
    <scope>NUCLEOTIDE SEQUENCE [LARGE SCALE GENOMIC DNA]</scope>
    <source>
        <strain evidence="1 2">347</strain>
    </source>
</reference>
<gene>
    <name evidence="1" type="ORF">NSPWAT_0531</name>
</gene>
<sequence>MYLTCLHERVSLAFDFAQADPYFLIVLSALGRFLKLHPPWGIPNESVAGGGEYETTWREINVAGHRDCRADDGIFFGNGVTRPIGGFGRRCYRQGGHHGARRGFDAAAHHQLGQPASRLQQPVLLLDVDR</sequence>